<gene>
    <name evidence="1" type="ORF">DY000_02053105</name>
</gene>
<proteinExistence type="predicted"/>
<keyword evidence="2" id="KW-1185">Reference proteome</keyword>
<name>A0ABQ7AHH5_BRACR</name>
<organism evidence="1 2">
    <name type="scientific">Brassica cretica</name>
    <name type="common">Mustard</name>
    <dbReference type="NCBI Taxonomy" id="69181"/>
    <lineage>
        <taxon>Eukaryota</taxon>
        <taxon>Viridiplantae</taxon>
        <taxon>Streptophyta</taxon>
        <taxon>Embryophyta</taxon>
        <taxon>Tracheophyta</taxon>
        <taxon>Spermatophyta</taxon>
        <taxon>Magnoliopsida</taxon>
        <taxon>eudicotyledons</taxon>
        <taxon>Gunneridae</taxon>
        <taxon>Pentapetalae</taxon>
        <taxon>rosids</taxon>
        <taxon>malvids</taxon>
        <taxon>Brassicales</taxon>
        <taxon>Brassicaceae</taxon>
        <taxon>Brassiceae</taxon>
        <taxon>Brassica</taxon>
    </lineage>
</organism>
<protein>
    <submittedName>
        <fullName evidence="1">Uncharacterized protein</fullName>
    </submittedName>
</protein>
<sequence>MVMFHPCLGAFRLVVWTSSFHVQDTVLIMDNLPSWLIFYGARPIIWSYDSYGKLQGLIVSLLIFLVDFQGAFHLFEDL</sequence>
<evidence type="ECO:0000313" key="2">
    <source>
        <dbReference type="Proteomes" id="UP000266723"/>
    </source>
</evidence>
<reference evidence="1 2" key="1">
    <citation type="journal article" date="2020" name="BMC Genomics">
        <title>Intraspecific diversification of the crop wild relative Brassica cretica Lam. using demographic model selection.</title>
        <authorList>
            <person name="Kioukis A."/>
            <person name="Michalopoulou V.A."/>
            <person name="Briers L."/>
            <person name="Pirintsos S."/>
            <person name="Studholme D.J."/>
            <person name="Pavlidis P."/>
            <person name="Sarris P.F."/>
        </authorList>
    </citation>
    <scope>NUCLEOTIDE SEQUENCE [LARGE SCALE GENOMIC DNA]</scope>
    <source>
        <strain evidence="2">cv. PFS-1207/04</strain>
    </source>
</reference>
<dbReference type="EMBL" id="QGKV02002055">
    <property type="protein sequence ID" value="KAF3497058.1"/>
    <property type="molecule type" value="Genomic_DNA"/>
</dbReference>
<dbReference type="Proteomes" id="UP000266723">
    <property type="component" value="Unassembled WGS sequence"/>
</dbReference>
<comment type="caution">
    <text evidence="1">The sequence shown here is derived from an EMBL/GenBank/DDBJ whole genome shotgun (WGS) entry which is preliminary data.</text>
</comment>
<evidence type="ECO:0000313" key="1">
    <source>
        <dbReference type="EMBL" id="KAF3497058.1"/>
    </source>
</evidence>
<accession>A0ABQ7AHH5</accession>